<dbReference type="EMBL" id="JAATJA010000002">
    <property type="protein sequence ID" value="NJB68196.1"/>
    <property type="molecule type" value="Genomic_DNA"/>
</dbReference>
<keyword evidence="7 9" id="KW-0663">Pyridoxal phosphate</keyword>
<dbReference type="PANTHER" id="PTHR43643:SF3">
    <property type="entry name" value="HISTIDINOL-PHOSPHATE AMINOTRANSFERASE"/>
    <property type="match status" value="1"/>
</dbReference>
<evidence type="ECO:0000256" key="7">
    <source>
        <dbReference type="ARBA" id="ARBA00022898"/>
    </source>
</evidence>
<keyword evidence="12" id="KW-1185">Reference proteome</keyword>
<accession>A0A846QH99</accession>
<comment type="subunit">
    <text evidence="4 9">Homodimer.</text>
</comment>
<dbReference type="Proteomes" id="UP000580856">
    <property type="component" value="Unassembled WGS sequence"/>
</dbReference>
<dbReference type="InterPro" id="IPR015424">
    <property type="entry name" value="PyrdxlP-dep_Trfase"/>
</dbReference>
<dbReference type="GO" id="GO:0000105">
    <property type="term" value="P:L-histidine biosynthetic process"/>
    <property type="evidence" value="ECO:0007669"/>
    <property type="project" value="UniProtKB-UniRule"/>
</dbReference>
<sequence length="372" mass="40971">MDLQKTVRPQVPDFEPYSPGLAIEEIRERYGLGRVIKLASNENPLGTSPVVQQALAENAALAFRYAQAGTPRLNRAIAEHLGVPEGAIVTGNGSDEVIDLIVRVKARPGVDNVIAFKPSFSLYRLQSKLCGVEFRQAPLNADFSFPWDDLLALADENTALCFVTTPDNPSGYAPTAAELEALARRLPPQCLLVIDEAYMDFVEDQDAHSLLSRRDEFPNVAFLRTFSKMYGLAGLRLGYGVLPEWLGDYCRRVKLPFSVNVLAEIAGIAALADRDFVCATRTAVCEGRSYLRTELESMGFRVHPSHANFILVDMPADAPFDASALVEGLLRRGIIIRPLGSYSLPRSVRITVGDGEENREFIRAVREFIANA</sequence>
<evidence type="ECO:0000256" key="9">
    <source>
        <dbReference type="HAMAP-Rule" id="MF_01023"/>
    </source>
</evidence>
<dbReference type="NCBIfam" id="TIGR01141">
    <property type="entry name" value="hisC"/>
    <property type="match status" value="1"/>
</dbReference>
<dbReference type="SUPFAM" id="SSF53383">
    <property type="entry name" value="PLP-dependent transferases"/>
    <property type="match status" value="1"/>
</dbReference>
<evidence type="ECO:0000256" key="1">
    <source>
        <dbReference type="ARBA" id="ARBA00001933"/>
    </source>
</evidence>
<evidence type="ECO:0000313" key="11">
    <source>
        <dbReference type="EMBL" id="NJB68196.1"/>
    </source>
</evidence>
<evidence type="ECO:0000256" key="2">
    <source>
        <dbReference type="ARBA" id="ARBA00005011"/>
    </source>
</evidence>
<keyword evidence="6 9" id="KW-0808">Transferase</keyword>
<dbReference type="GO" id="GO:0030170">
    <property type="term" value="F:pyridoxal phosphate binding"/>
    <property type="evidence" value="ECO:0007669"/>
    <property type="project" value="InterPro"/>
</dbReference>
<dbReference type="Gene3D" id="3.90.1150.10">
    <property type="entry name" value="Aspartate Aminotransferase, domain 1"/>
    <property type="match status" value="1"/>
</dbReference>
<dbReference type="PANTHER" id="PTHR43643">
    <property type="entry name" value="HISTIDINOL-PHOSPHATE AMINOTRANSFERASE 2"/>
    <property type="match status" value="1"/>
</dbReference>
<dbReference type="EC" id="2.6.1.9" evidence="9"/>
<dbReference type="InterPro" id="IPR015421">
    <property type="entry name" value="PyrdxlP-dep_Trfase_major"/>
</dbReference>
<keyword evidence="5 9" id="KW-0032">Aminotransferase</keyword>
<feature type="domain" description="Aminotransferase class I/classII large" evidence="10">
    <location>
        <begin position="35"/>
        <end position="364"/>
    </location>
</feature>
<protein>
    <recommendedName>
        <fullName evidence="9">Histidinol-phosphate aminotransferase</fullName>
        <ecNumber evidence="9">2.6.1.9</ecNumber>
    </recommendedName>
    <alternativeName>
        <fullName evidence="9">Imidazole acetol-phosphate transaminase</fullName>
    </alternativeName>
</protein>
<evidence type="ECO:0000259" key="10">
    <source>
        <dbReference type="Pfam" id="PF00155"/>
    </source>
</evidence>
<evidence type="ECO:0000256" key="3">
    <source>
        <dbReference type="ARBA" id="ARBA00007970"/>
    </source>
</evidence>
<dbReference type="CDD" id="cd00609">
    <property type="entry name" value="AAT_like"/>
    <property type="match status" value="1"/>
</dbReference>
<dbReference type="RefSeq" id="WP_167941282.1">
    <property type="nucleotide sequence ID" value="NZ_JAATJA010000002.1"/>
</dbReference>
<reference evidence="11 12" key="1">
    <citation type="submission" date="2020-03" db="EMBL/GenBank/DDBJ databases">
        <title>Genomic Encyclopedia of Type Strains, Phase IV (KMG-IV): sequencing the most valuable type-strain genomes for metagenomic binning, comparative biology and taxonomic classification.</title>
        <authorList>
            <person name="Goeker M."/>
        </authorList>
    </citation>
    <scope>NUCLEOTIDE SEQUENCE [LARGE SCALE GENOMIC DNA]</scope>
    <source>
        <strain evidence="11 12">DSM 24233</strain>
    </source>
</reference>
<evidence type="ECO:0000313" key="12">
    <source>
        <dbReference type="Proteomes" id="UP000580856"/>
    </source>
</evidence>
<evidence type="ECO:0000256" key="6">
    <source>
        <dbReference type="ARBA" id="ARBA00022679"/>
    </source>
</evidence>
<dbReference type="HAMAP" id="MF_01023">
    <property type="entry name" value="HisC_aminotrans_2"/>
    <property type="match status" value="1"/>
</dbReference>
<feature type="modified residue" description="N6-(pyridoxal phosphate)lysine" evidence="9">
    <location>
        <position position="228"/>
    </location>
</feature>
<gene>
    <name evidence="9" type="primary">hisC</name>
    <name evidence="11" type="ORF">GGQ74_001869</name>
</gene>
<dbReference type="GO" id="GO:0004400">
    <property type="term" value="F:histidinol-phosphate transaminase activity"/>
    <property type="evidence" value="ECO:0007669"/>
    <property type="project" value="UniProtKB-UniRule"/>
</dbReference>
<dbReference type="AlphaFoldDB" id="A0A846QH99"/>
<dbReference type="InterPro" id="IPR005861">
    <property type="entry name" value="HisP_aminotrans"/>
</dbReference>
<keyword evidence="9" id="KW-0028">Amino-acid biosynthesis</keyword>
<dbReference type="InterPro" id="IPR004839">
    <property type="entry name" value="Aminotransferase_I/II_large"/>
</dbReference>
<evidence type="ECO:0000256" key="8">
    <source>
        <dbReference type="ARBA" id="ARBA00047481"/>
    </source>
</evidence>
<dbReference type="InterPro" id="IPR050106">
    <property type="entry name" value="HistidinolP_aminotransfase"/>
</dbReference>
<evidence type="ECO:0000256" key="4">
    <source>
        <dbReference type="ARBA" id="ARBA00011738"/>
    </source>
</evidence>
<organism evidence="11 12">
    <name type="scientific">Desulfobaculum xiamenense</name>
    <dbReference type="NCBI Taxonomy" id="995050"/>
    <lineage>
        <taxon>Bacteria</taxon>
        <taxon>Pseudomonadati</taxon>
        <taxon>Thermodesulfobacteriota</taxon>
        <taxon>Desulfovibrionia</taxon>
        <taxon>Desulfovibrionales</taxon>
        <taxon>Desulfovibrionaceae</taxon>
        <taxon>Desulfobaculum</taxon>
    </lineage>
</organism>
<dbReference type="Gene3D" id="3.40.640.10">
    <property type="entry name" value="Type I PLP-dependent aspartate aminotransferase-like (Major domain)"/>
    <property type="match status" value="1"/>
</dbReference>
<comment type="similarity">
    <text evidence="3 9">Belongs to the class-II pyridoxal-phosphate-dependent aminotransferase family. Histidinol-phosphate aminotransferase subfamily.</text>
</comment>
<dbReference type="Pfam" id="PF00155">
    <property type="entry name" value="Aminotran_1_2"/>
    <property type="match status" value="1"/>
</dbReference>
<dbReference type="UniPathway" id="UPA00031">
    <property type="reaction ID" value="UER00012"/>
</dbReference>
<comment type="catalytic activity">
    <reaction evidence="8 9">
        <text>L-histidinol phosphate + 2-oxoglutarate = 3-(imidazol-4-yl)-2-oxopropyl phosphate + L-glutamate</text>
        <dbReference type="Rhea" id="RHEA:23744"/>
        <dbReference type="ChEBI" id="CHEBI:16810"/>
        <dbReference type="ChEBI" id="CHEBI:29985"/>
        <dbReference type="ChEBI" id="CHEBI:57766"/>
        <dbReference type="ChEBI" id="CHEBI:57980"/>
        <dbReference type="EC" id="2.6.1.9"/>
    </reaction>
</comment>
<proteinExistence type="inferred from homology"/>
<comment type="cofactor">
    <cofactor evidence="1 9">
        <name>pyridoxal 5'-phosphate</name>
        <dbReference type="ChEBI" id="CHEBI:597326"/>
    </cofactor>
</comment>
<comment type="pathway">
    <text evidence="2 9">Amino-acid biosynthesis; L-histidine biosynthesis; L-histidine from 5-phospho-alpha-D-ribose 1-diphosphate: step 7/9.</text>
</comment>
<name>A0A846QH99_9BACT</name>
<comment type="caution">
    <text evidence="11">The sequence shown here is derived from an EMBL/GenBank/DDBJ whole genome shotgun (WGS) entry which is preliminary data.</text>
</comment>
<keyword evidence="9" id="KW-0368">Histidine biosynthesis</keyword>
<evidence type="ECO:0000256" key="5">
    <source>
        <dbReference type="ARBA" id="ARBA00022576"/>
    </source>
</evidence>
<dbReference type="InterPro" id="IPR015422">
    <property type="entry name" value="PyrdxlP-dep_Trfase_small"/>
</dbReference>